<dbReference type="InterPro" id="IPR036389">
    <property type="entry name" value="RNase_III_sf"/>
</dbReference>
<dbReference type="EMBL" id="VJMH01005575">
    <property type="protein sequence ID" value="KAF0694337.1"/>
    <property type="molecule type" value="Genomic_DNA"/>
</dbReference>
<evidence type="ECO:0000313" key="3">
    <source>
        <dbReference type="EMBL" id="KAF0694337.1"/>
    </source>
</evidence>
<evidence type="ECO:0000313" key="4">
    <source>
        <dbReference type="EMBL" id="VFT91608.1"/>
    </source>
</evidence>
<organism evidence="4 5">
    <name type="scientific">Aphanomyces stellatus</name>
    <dbReference type="NCBI Taxonomy" id="120398"/>
    <lineage>
        <taxon>Eukaryota</taxon>
        <taxon>Sar</taxon>
        <taxon>Stramenopiles</taxon>
        <taxon>Oomycota</taxon>
        <taxon>Saprolegniomycetes</taxon>
        <taxon>Saprolegniales</taxon>
        <taxon>Verrucalvaceae</taxon>
        <taxon>Aphanomyces</taxon>
    </lineage>
</organism>
<reference evidence="4 5" key="1">
    <citation type="submission" date="2019-03" db="EMBL/GenBank/DDBJ databases">
        <authorList>
            <person name="Gaulin E."/>
            <person name="Dumas B."/>
        </authorList>
    </citation>
    <scope>NUCLEOTIDE SEQUENCE [LARGE SCALE GENOMIC DNA]</scope>
    <source>
        <strain evidence="4">CBS 568.67</strain>
    </source>
</reference>
<dbReference type="OrthoDB" id="67027at2759"/>
<dbReference type="AlphaFoldDB" id="A0A485L486"/>
<dbReference type="GO" id="GO:0006396">
    <property type="term" value="P:RNA processing"/>
    <property type="evidence" value="ECO:0007669"/>
    <property type="project" value="InterPro"/>
</dbReference>
<dbReference type="PANTHER" id="PTHR14950">
    <property type="entry name" value="DICER-RELATED"/>
    <property type="match status" value="1"/>
</dbReference>
<name>A0A485L486_9STRA</name>
<sequence length="536" mass="58691">MHDVDLFAAHRAPTCDGDVAAGPCVLGWLVPSSPSLPLMDALELFLPSPTTLTFAWRARLAVPPTVWELVHRWNQYMLSQVFLDGAAVAAAAASAGVLVAPLLETADRLMPLDVSYMQLCLQHSLSQAPEDVYPTTHAIIPPRAFAPGTIFVHNHNVYRIESTQESPSNMNSQSADNMLVAKQAQSKPKPLDTPRQKLKVAKKRTFVHLPAIECRVHPLSHVWHECRWLPTIYFRWDTYRKCCQLHTALATPATISNESLVRLALTSAGGANNRLAFLGDALLKVVVSIALITSAACDETVRQARHHKLQNATLATHATSIHLAECIDHEGFRSWPTCLSQASSLSPVKPKVLATAVEALVAAAYLSNGLEGAIHVCMRIGLIDAVDVSVLRPSSSHCIPVEGLPHAFRHPEWAAALAMCWHDPTANPALVEWCRFLGEAIGYFAVARLLYRVDGLKPSKMTWVRTQMPRAVLGEQLRHLVESENQFLGQCWDAMLGVVTLDGGVDDAVACFEALTQPMMEALLATEDRTTTPHDV</sequence>
<gene>
    <name evidence="4" type="primary">Aste57867_14790</name>
    <name evidence="3" type="ORF">As57867_014735</name>
    <name evidence="4" type="ORF">ASTE57867_14790</name>
</gene>
<proteinExistence type="predicted"/>
<keyword evidence="5" id="KW-1185">Reference proteome</keyword>
<dbReference type="EMBL" id="CAADRA010005596">
    <property type="protein sequence ID" value="VFT91608.1"/>
    <property type="molecule type" value="Genomic_DNA"/>
</dbReference>
<dbReference type="InterPro" id="IPR000999">
    <property type="entry name" value="RNase_III_dom"/>
</dbReference>
<protein>
    <submittedName>
        <fullName evidence="4">Aste57867_14790 protein</fullName>
    </submittedName>
</protein>
<keyword evidence="1" id="KW-0378">Hydrolase</keyword>
<dbReference type="Gene3D" id="1.10.1520.10">
    <property type="entry name" value="Ribonuclease III domain"/>
    <property type="match status" value="1"/>
</dbReference>
<evidence type="ECO:0000256" key="1">
    <source>
        <dbReference type="ARBA" id="ARBA00022801"/>
    </source>
</evidence>
<dbReference type="SUPFAM" id="SSF69065">
    <property type="entry name" value="RNase III domain-like"/>
    <property type="match status" value="1"/>
</dbReference>
<feature type="domain" description="RNase III" evidence="2">
    <location>
        <begin position="244"/>
        <end position="369"/>
    </location>
</feature>
<dbReference type="Pfam" id="PF00636">
    <property type="entry name" value="Ribonuclease_3"/>
    <property type="match status" value="1"/>
</dbReference>
<dbReference type="SMART" id="SM00535">
    <property type="entry name" value="RIBOc"/>
    <property type="match status" value="1"/>
</dbReference>
<evidence type="ECO:0000259" key="2">
    <source>
        <dbReference type="PROSITE" id="PS50142"/>
    </source>
</evidence>
<dbReference type="Proteomes" id="UP000332933">
    <property type="component" value="Unassembled WGS sequence"/>
</dbReference>
<dbReference type="PROSITE" id="PS50142">
    <property type="entry name" value="RNASE_3_2"/>
    <property type="match status" value="1"/>
</dbReference>
<reference evidence="3" key="2">
    <citation type="submission" date="2019-06" db="EMBL/GenBank/DDBJ databases">
        <title>Genomics analysis of Aphanomyces spp. identifies a new class of oomycete effector associated with host adaptation.</title>
        <authorList>
            <person name="Gaulin E."/>
        </authorList>
    </citation>
    <scope>NUCLEOTIDE SEQUENCE</scope>
    <source>
        <strain evidence="3">CBS 578.67</strain>
    </source>
</reference>
<dbReference type="CDD" id="cd00593">
    <property type="entry name" value="RIBOc"/>
    <property type="match status" value="1"/>
</dbReference>
<accession>A0A485L486</accession>
<evidence type="ECO:0000313" key="5">
    <source>
        <dbReference type="Proteomes" id="UP000332933"/>
    </source>
</evidence>
<dbReference type="GO" id="GO:0004525">
    <property type="term" value="F:ribonuclease III activity"/>
    <property type="evidence" value="ECO:0007669"/>
    <property type="project" value="InterPro"/>
</dbReference>